<dbReference type="Pfam" id="PF22422">
    <property type="entry name" value="MGH1-like_GH"/>
    <property type="match status" value="1"/>
</dbReference>
<gene>
    <name evidence="4" type="ORF">P5G59_07575</name>
</gene>
<feature type="domain" description="Putative glycogen debranching enzyme N-terminal" evidence="2">
    <location>
        <begin position="69"/>
        <end position="250"/>
    </location>
</feature>
<evidence type="ECO:0000313" key="4">
    <source>
        <dbReference type="EMBL" id="MDN4596995.1"/>
    </source>
</evidence>
<dbReference type="Proteomes" id="UP001174210">
    <property type="component" value="Unassembled WGS sequence"/>
</dbReference>
<dbReference type="InterPro" id="IPR008928">
    <property type="entry name" value="6-hairpin_glycosidase_sf"/>
</dbReference>
<accession>A0ABT8IW13</accession>
<evidence type="ECO:0000259" key="3">
    <source>
        <dbReference type="Pfam" id="PF22422"/>
    </source>
</evidence>
<dbReference type="InterPro" id="IPR012341">
    <property type="entry name" value="6hp_glycosidase-like_sf"/>
</dbReference>
<proteinExistence type="predicted"/>
<dbReference type="Gene3D" id="1.50.10.10">
    <property type="match status" value="1"/>
</dbReference>
<sequence length="717" mass="75636">MSRTETPHTSSPPTAAPTAPPSGEPGIRTTDPHLPGDAPATPDRHEGTTSTMTQPLQPLLHDSVVVLTAPSQAWSAPDGRIDGHGIHGFYHSDLRVLDRVLLTVGDEVPEHIATAGPDAATSVFTSLARGLDDATADPRVRVERTRSVQAGSLTERIVLRNALRTAVATTVEVVLGADFSPMQSIKAGLSGSEHPVTVEAGAGGATAVLRSGRVEARIVAEGATATVDGDRVSLRWNVEAPANGSAELAWRIDVDDPTAVVSGAEPSAEWSAFRATTGDSRMQSWLGRAVADLQALRMSTVERPDDTFLAAGAPWFFTLFGRDSLWAARMLLPLGHEIAASTLRVLAHYQGTKTVAETAEQPGKIMHELRPAALTIPGEGVELPPLYYGTVDATALWVCLLHDAWKWGMPRDEVEPLLPHLEAALAWMRDVGDSDGDGFLEYIDTTGHGLANQGWKDSGDSIQWRDGTLADGPIALCEVQGYAYEAAVGGAELLDAFGREGANEWRAWAADLKARFASAFWIDDPAGAYPAVALDAAKRKVDTVTSNIGHLLGTGILDPEESALVARRLVSPELSSGYGLRTMSTDSAGYWPLSYHGGSVWAHDTAIAISGLAAEGFRAEAGQLADGLLAAALGFGYRMPELHSGDSTAQTVSPIPYPAACRPQAWSAAAAVAVLSARLGLRADAPAGRLEVDPDPDAGSIHVEGLRFGGVPRRVTV</sequence>
<dbReference type="Pfam" id="PF14742">
    <property type="entry name" value="GDE_N_bis"/>
    <property type="match status" value="1"/>
</dbReference>
<feature type="region of interest" description="Disordered" evidence="1">
    <location>
        <begin position="1"/>
        <end position="53"/>
    </location>
</feature>
<dbReference type="RefSeq" id="WP_301217549.1">
    <property type="nucleotide sequence ID" value="NZ_JAROCB010000002.1"/>
</dbReference>
<protein>
    <submittedName>
        <fullName evidence="4">Glycogen debranching N-terminal domain-containing protein</fullName>
    </submittedName>
</protein>
<keyword evidence="5" id="KW-1185">Reference proteome</keyword>
<feature type="compositionally biased region" description="Pro residues" evidence="1">
    <location>
        <begin position="14"/>
        <end position="23"/>
    </location>
</feature>
<evidence type="ECO:0000259" key="2">
    <source>
        <dbReference type="Pfam" id="PF14742"/>
    </source>
</evidence>
<dbReference type="SUPFAM" id="SSF48208">
    <property type="entry name" value="Six-hairpin glycosidases"/>
    <property type="match status" value="1"/>
</dbReference>
<evidence type="ECO:0000313" key="5">
    <source>
        <dbReference type="Proteomes" id="UP001174210"/>
    </source>
</evidence>
<reference evidence="4" key="1">
    <citation type="submission" date="2023-03" db="EMBL/GenBank/DDBJ databases">
        <title>MT1 and MT2 Draft Genomes of Novel Species.</title>
        <authorList>
            <person name="Venkateswaran K."/>
        </authorList>
    </citation>
    <scope>NUCLEOTIDE SEQUENCE</scope>
    <source>
        <strain evidence="4">F6_8S_P_1A</strain>
    </source>
</reference>
<feature type="domain" description="Mannosylglycerate hydrolase MGH1-like glycoside hydrolase" evidence="3">
    <location>
        <begin position="381"/>
        <end position="631"/>
    </location>
</feature>
<dbReference type="InterPro" id="IPR032856">
    <property type="entry name" value="GDE_N_bis"/>
</dbReference>
<organism evidence="4 5">
    <name type="scientific">Leifsonia virtsii</name>
    <dbReference type="NCBI Taxonomy" id="3035915"/>
    <lineage>
        <taxon>Bacteria</taxon>
        <taxon>Bacillati</taxon>
        <taxon>Actinomycetota</taxon>
        <taxon>Actinomycetes</taxon>
        <taxon>Micrococcales</taxon>
        <taxon>Microbacteriaceae</taxon>
        <taxon>Leifsonia</taxon>
    </lineage>
</organism>
<dbReference type="EMBL" id="JAROCB010000002">
    <property type="protein sequence ID" value="MDN4596995.1"/>
    <property type="molecule type" value="Genomic_DNA"/>
</dbReference>
<dbReference type="InterPro" id="IPR054491">
    <property type="entry name" value="MGH1-like_GH"/>
</dbReference>
<evidence type="ECO:0000256" key="1">
    <source>
        <dbReference type="SAM" id="MobiDB-lite"/>
    </source>
</evidence>
<name>A0ABT8IW13_9MICO</name>
<comment type="caution">
    <text evidence="4">The sequence shown here is derived from an EMBL/GenBank/DDBJ whole genome shotgun (WGS) entry which is preliminary data.</text>
</comment>